<accession>A0ABN7AF11</accession>
<dbReference type="Gene3D" id="2.60.40.1960">
    <property type="match status" value="1"/>
</dbReference>
<dbReference type="Pfam" id="PF00026">
    <property type="entry name" value="Asp"/>
    <property type="match status" value="1"/>
</dbReference>
<dbReference type="PRINTS" id="PR00792">
    <property type="entry name" value="PEPSIN"/>
</dbReference>
<dbReference type="InterPro" id="IPR001461">
    <property type="entry name" value="Aspartic_peptidase_A1"/>
</dbReference>
<dbReference type="PANTHER" id="PTHR47966">
    <property type="entry name" value="BETA-SITE APP-CLEAVING ENZYME, ISOFORM A-RELATED"/>
    <property type="match status" value="1"/>
</dbReference>
<protein>
    <submittedName>
        <fullName evidence="4">Aspartic-type endopeptidase activity</fullName>
    </submittedName>
</protein>
<name>A0ABN7AF11_9HEMI</name>
<dbReference type="InterPro" id="IPR021109">
    <property type="entry name" value="Peptidase_aspartic_dom_sf"/>
</dbReference>
<organism evidence="4 5">
    <name type="scientific">Nesidiocoris tenuis</name>
    <dbReference type="NCBI Taxonomy" id="355587"/>
    <lineage>
        <taxon>Eukaryota</taxon>
        <taxon>Metazoa</taxon>
        <taxon>Ecdysozoa</taxon>
        <taxon>Arthropoda</taxon>
        <taxon>Hexapoda</taxon>
        <taxon>Insecta</taxon>
        <taxon>Pterygota</taxon>
        <taxon>Neoptera</taxon>
        <taxon>Paraneoptera</taxon>
        <taxon>Hemiptera</taxon>
        <taxon>Heteroptera</taxon>
        <taxon>Panheteroptera</taxon>
        <taxon>Cimicomorpha</taxon>
        <taxon>Miridae</taxon>
        <taxon>Dicyphina</taxon>
        <taxon>Nesidiocoris</taxon>
    </lineage>
</organism>
<evidence type="ECO:0000313" key="5">
    <source>
        <dbReference type="Proteomes" id="UP001307889"/>
    </source>
</evidence>
<dbReference type="InterPro" id="IPR033121">
    <property type="entry name" value="PEPTIDASE_A1"/>
</dbReference>
<feature type="signal peptide" evidence="2">
    <location>
        <begin position="1"/>
        <end position="19"/>
    </location>
</feature>
<evidence type="ECO:0000259" key="3">
    <source>
        <dbReference type="PROSITE" id="PS51767"/>
    </source>
</evidence>
<feature type="chain" id="PRO_5046337553" evidence="2">
    <location>
        <begin position="20"/>
        <end position="395"/>
    </location>
</feature>
<proteinExistence type="inferred from homology"/>
<evidence type="ECO:0000256" key="1">
    <source>
        <dbReference type="ARBA" id="ARBA00007447"/>
    </source>
</evidence>
<feature type="domain" description="Peptidase A1" evidence="3">
    <location>
        <begin position="73"/>
        <end position="391"/>
    </location>
</feature>
<dbReference type="SUPFAM" id="SSF50630">
    <property type="entry name" value="Acid proteases"/>
    <property type="match status" value="1"/>
</dbReference>
<sequence length="395" mass="43562">MISTIVVLLACAFVGPAMTEKIISTDLVHTDSPFITLLKQGIHPSMIESMMSAQVGDNVPIPVPLMRFLDNDFFGETLFGHPGQSLFTAFDTIWVDSWVPTTTCSAISPACALRRKYDPTRSPFSISLNKAWETPIGKETLKGSLYNDLLHVNQVNITNHTFAAVSEIPWVYVFNKFDGILGLNVLVNGNMPSILTSLRQQNHIDKTVMSFYFNRNPDSKKGGTLVFGGVEKRHYRGNFTFVNLVPGALDWMIRVNQITVTTPSQKKMILCKGGCNAIMMSNGNPIGGPALEIDDLNKAIGAQKWFGSKYTVNCAKIQNLPKVSFTIGDRAFVLSGKDYIQRVALGSLGTICFSSFQPNFESNSTTWYIGGAFMSRYYTTLDADAKRIGFADANL</sequence>
<evidence type="ECO:0000256" key="2">
    <source>
        <dbReference type="SAM" id="SignalP"/>
    </source>
</evidence>
<gene>
    <name evidence="4" type="ORF">NTJ_02283</name>
</gene>
<evidence type="ECO:0000313" key="4">
    <source>
        <dbReference type="EMBL" id="BES89476.1"/>
    </source>
</evidence>
<dbReference type="EMBL" id="AP028909">
    <property type="protein sequence ID" value="BES89476.1"/>
    <property type="molecule type" value="Genomic_DNA"/>
</dbReference>
<comment type="similarity">
    <text evidence="1">Belongs to the peptidase A1 family.</text>
</comment>
<keyword evidence="5" id="KW-1185">Reference proteome</keyword>
<dbReference type="PROSITE" id="PS51767">
    <property type="entry name" value="PEPTIDASE_A1"/>
    <property type="match status" value="1"/>
</dbReference>
<keyword evidence="2" id="KW-0732">Signal</keyword>
<reference evidence="4 5" key="1">
    <citation type="submission" date="2023-09" db="EMBL/GenBank/DDBJ databases">
        <title>Nesidiocoris tenuis whole genome shotgun sequence.</title>
        <authorList>
            <person name="Shibata T."/>
            <person name="Shimoda M."/>
            <person name="Kobayashi T."/>
            <person name="Uehara T."/>
        </authorList>
    </citation>
    <scope>NUCLEOTIDE SEQUENCE [LARGE SCALE GENOMIC DNA]</scope>
    <source>
        <strain evidence="4 5">Japan</strain>
    </source>
</reference>
<dbReference type="PANTHER" id="PTHR47966:SF51">
    <property type="entry name" value="BETA-SITE APP-CLEAVING ENZYME, ISOFORM A-RELATED"/>
    <property type="match status" value="1"/>
</dbReference>
<dbReference type="Proteomes" id="UP001307889">
    <property type="component" value="Chromosome 1"/>
</dbReference>
<dbReference type="Gene3D" id="2.40.70.10">
    <property type="entry name" value="Acid Proteases"/>
    <property type="match status" value="2"/>
</dbReference>